<dbReference type="EMBL" id="JAPWTJ010001165">
    <property type="protein sequence ID" value="KAJ8973473.1"/>
    <property type="molecule type" value="Genomic_DNA"/>
</dbReference>
<feature type="non-terminal residue" evidence="3">
    <location>
        <position position="1"/>
    </location>
</feature>
<dbReference type="Pfam" id="PF13837">
    <property type="entry name" value="Myb_DNA-bind_4"/>
    <property type="match status" value="1"/>
</dbReference>
<protein>
    <recommendedName>
        <fullName evidence="2">Myb/SANT-like DNA-binding domain-containing protein</fullName>
    </recommendedName>
</protein>
<evidence type="ECO:0000313" key="4">
    <source>
        <dbReference type="Proteomes" id="UP001162164"/>
    </source>
</evidence>
<evidence type="ECO:0000256" key="1">
    <source>
        <dbReference type="SAM" id="MobiDB-lite"/>
    </source>
</evidence>
<sequence length="285" mass="33030">IYHLLDTVEQLNESIGQGENLEAEIQNAEHDSLNIGNTEQDGFVWDHKANMLLLDEYHKIVDQFRNPTVKKKPLWDKIANNMFQYGYDVKGDIIDKKFRNMKNTFNKIKDNKKTKRTGRGVIQWPYYTKFDSIFVDDKTVNINNIISTLDSHLPESTFSTNSDSDRSTTPITPTTSHDSESRLSNGKINTVKKMVELEEQRVEELKKIRLDVAESNRLTQEKINLFKTYLEKKGKSKISIINYKLSKFVAPPAQLFCSSGYGIYLGMYKVKERKNIILLTEMFLL</sequence>
<dbReference type="PANTHER" id="PTHR47595:SF1">
    <property type="entry name" value="MYB_SANT-LIKE DNA-BINDING DOMAIN-CONTAINING PROTEIN"/>
    <property type="match status" value="1"/>
</dbReference>
<dbReference type="PANTHER" id="PTHR47595">
    <property type="entry name" value="HEAT SHOCK 70 KDA PROTEIN 14"/>
    <property type="match status" value="1"/>
</dbReference>
<accession>A0ABQ9J5X7</accession>
<gene>
    <name evidence="3" type="ORF">NQ317_013467</name>
</gene>
<evidence type="ECO:0000313" key="3">
    <source>
        <dbReference type="EMBL" id="KAJ8973473.1"/>
    </source>
</evidence>
<dbReference type="InterPro" id="IPR044822">
    <property type="entry name" value="Myb_DNA-bind_4"/>
</dbReference>
<dbReference type="Gene3D" id="1.10.10.60">
    <property type="entry name" value="Homeodomain-like"/>
    <property type="match status" value="1"/>
</dbReference>
<comment type="caution">
    <text evidence="3">The sequence shown here is derived from an EMBL/GenBank/DDBJ whole genome shotgun (WGS) entry which is preliminary data.</text>
</comment>
<dbReference type="Proteomes" id="UP001162164">
    <property type="component" value="Unassembled WGS sequence"/>
</dbReference>
<reference evidence="3" key="1">
    <citation type="journal article" date="2023" name="Insect Mol. Biol.">
        <title>Genome sequencing provides insights into the evolution of gene families encoding plant cell wall-degrading enzymes in longhorned beetles.</title>
        <authorList>
            <person name="Shin N.R."/>
            <person name="Okamura Y."/>
            <person name="Kirsch R."/>
            <person name="Pauchet Y."/>
        </authorList>
    </citation>
    <scope>NUCLEOTIDE SEQUENCE</scope>
    <source>
        <strain evidence="3">MMC_N1</strain>
    </source>
</reference>
<keyword evidence="4" id="KW-1185">Reference proteome</keyword>
<feature type="domain" description="Myb/SANT-like DNA-binding" evidence="2">
    <location>
        <begin position="45"/>
        <end position="133"/>
    </location>
</feature>
<evidence type="ECO:0000259" key="2">
    <source>
        <dbReference type="Pfam" id="PF13837"/>
    </source>
</evidence>
<organism evidence="3 4">
    <name type="scientific">Molorchus minor</name>
    <dbReference type="NCBI Taxonomy" id="1323400"/>
    <lineage>
        <taxon>Eukaryota</taxon>
        <taxon>Metazoa</taxon>
        <taxon>Ecdysozoa</taxon>
        <taxon>Arthropoda</taxon>
        <taxon>Hexapoda</taxon>
        <taxon>Insecta</taxon>
        <taxon>Pterygota</taxon>
        <taxon>Neoptera</taxon>
        <taxon>Endopterygota</taxon>
        <taxon>Coleoptera</taxon>
        <taxon>Polyphaga</taxon>
        <taxon>Cucujiformia</taxon>
        <taxon>Chrysomeloidea</taxon>
        <taxon>Cerambycidae</taxon>
        <taxon>Lamiinae</taxon>
        <taxon>Monochamini</taxon>
        <taxon>Molorchus</taxon>
    </lineage>
</organism>
<feature type="region of interest" description="Disordered" evidence="1">
    <location>
        <begin position="155"/>
        <end position="183"/>
    </location>
</feature>
<name>A0ABQ9J5X7_9CUCU</name>
<proteinExistence type="predicted"/>